<dbReference type="EMBL" id="CAADFK010000162">
    <property type="protein sequence ID" value="VFK19140.1"/>
    <property type="molecule type" value="Genomic_DNA"/>
</dbReference>
<proteinExistence type="predicted"/>
<gene>
    <name evidence="2" type="ORF">BECKLPF1236B_GA0070989_11628</name>
</gene>
<dbReference type="InterPro" id="IPR042099">
    <property type="entry name" value="ANL_N_sf"/>
</dbReference>
<feature type="region of interest" description="Disordered" evidence="1">
    <location>
        <begin position="1"/>
        <end position="25"/>
    </location>
</feature>
<sequence length="158" mass="17678">MPISLCDQKQDIHGEDMGLPGVSDLSLGRENKNAKGMETTHHDTDAQVRPTTLVELLRHRAQTQFSKIAYIFLKDGETEEGSLTYAQLDQQARAIAARLRKIAIPGERALLLYPQGLTISLPSSVACMRVWWQSRHILLDAIAPILALSLSLMMHKRH</sequence>
<name>A0A450WQ49_9GAMM</name>
<organism evidence="2">
    <name type="scientific">Candidatus Kentrum sp. LPFa</name>
    <dbReference type="NCBI Taxonomy" id="2126335"/>
    <lineage>
        <taxon>Bacteria</taxon>
        <taxon>Pseudomonadati</taxon>
        <taxon>Pseudomonadota</taxon>
        <taxon>Gammaproteobacteria</taxon>
        <taxon>Candidatus Kentrum</taxon>
    </lineage>
</organism>
<protein>
    <submittedName>
        <fullName evidence="2">AMP-binding enzyme</fullName>
    </submittedName>
</protein>
<dbReference type="Gene3D" id="3.40.50.12780">
    <property type="entry name" value="N-terminal domain of ligase-like"/>
    <property type="match status" value="1"/>
</dbReference>
<dbReference type="AlphaFoldDB" id="A0A450WQ49"/>
<evidence type="ECO:0000313" key="2">
    <source>
        <dbReference type="EMBL" id="VFK19140.1"/>
    </source>
</evidence>
<reference evidence="2" key="1">
    <citation type="submission" date="2019-02" db="EMBL/GenBank/DDBJ databases">
        <authorList>
            <person name="Gruber-Vodicka R. H."/>
            <person name="Seah K. B. B."/>
        </authorList>
    </citation>
    <scope>NUCLEOTIDE SEQUENCE</scope>
    <source>
        <strain evidence="2">BECK_S313</strain>
    </source>
</reference>
<dbReference type="SUPFAM" id="SSF56801">
    <property type="entry name" value="Acetyl-CoA synthetase-like"/>
    <property type="match status" value="1"/>
</dbReference>
<accession>A0A450WQ49</accession>
<evidence type="ECO:0000256" key="1">
    <source>
        <dbReference type="SAM" id="MobiDB-lite"/>
    </source>
</evidence>